<gene>
    <name evidence="3" type="primary">ltrA_2</name>
    <name evidence="3" type="ORF">PIGHUM_04506</name>
</gene>
<dbReference type="PANTHER" id="PTHR34047:SF8">
    <property type="entry name" value="PROTEIN YKFC"/>
    <property type="match status" value="1"/>
</dbReference>
<dbReference type="CDD" id="cd01651">
    <property type="entry name" value="RT_G2_intron"/>
    <property type="match status" value="1"/>
</dbReference>
<proteinExistence type="inferred from homology"/>
<feature type="domain" description="Reverse transcriptase" evidence="2">
    <location>
        <begin position="1"/>
        <end position="281"/>
    </location>
</feature>
<comment type="similarity">
    <text evidence="1">Belongs to the bacterial reverse transcriptase family.</text>
</comment>
<dbReference type="AlphaFoldDB" id="A0A3P4B7W6"/>
<evidence type="ECO:0000259" key="2">
    <source>
        <dbReference type="PROSITE" id="PS50878"/>
    </source>
</evidence>
<dbReference type="OrthoDB" id="9793236at2"/>
<dbReference type="PROSITE" id="PS50878">
    <property type="entry name" value="RT_POL"/>
    <property type="match status" value="1"/>
</dbReference>
<dbReference type="EMBL" id="UWPJ01000039">
    <property type="protein sequence ID" value="VCU72407.1"/>
    <property type="molecule type" value="Genomic_DNA"/>
</dbReference>
<name>A0A3P4B7W6_9BURK</name>
<dbReference type="Pfam" id="PF00078">
    <property type="entry name" value="RVT_1"/>
    <property type="match status" value="1"/>
</dbReference>
<sequence length="354" mass="41626">MAKTYSNIYPEIYSFEALHAAYIRARRGKRDRREVQQFELDLEGNLIQLQNELIWGMYKTGRYRTFEVYEPKQRTVAALPFRDRVVQHALVAAIEPIWERRFIHDSFACRPGKGTHRGADRAQQMLRKVKREHGHVYVLKADIAKYFYSIDHGILKRLLRRRIRCKRTLTLLDSIIDSTAVPGDPNPVGLPIGNLTSQLFANLYLHELDEFVKHGLREKYYVRYMDDFMIASHDKEHLHRLRAKIEAFLWDTLRLKTNAKTQVFPVGERRGRALDFLGYRIWTTHRRIRKSSISRMSRTLKYLRKRYAAGKVELSKIRESVVSWIAHASHAETFGLRNKLLASVSFSRSEGREP</sequence>
<dbReference type="InterPro" id="IPR043502">
    <property type="entry name" value="DNA/RNA_pol_sf"/>
</dbReference>
<dbReference type="RefSeq" id="WP_124081954.1">
    <property type="nucleotide sequence ID" value="NZ_UWPJ01000039.1"/>
</dbReference>
<dbReference type="Proteomes" id="UP000277294">
    <property type="component" value="Unassembled WGS sequence"/>
</dbReference>
<dbReference type="PANTHER" id="PTHR34047">
    <property type="entry name" value="NUCLEAR INTRON MATURASE 1, MITOCHONDRIAL-RELATED"/>
    <property type="match status" value="1"/>
</dbReference>
<accession>A0A3P4B7W6</accession>
<dbReference type="SUPFAM" id="SSF56672">
    <property type="entry name" value="DNA/RNA polymerases"/>
    <property type="match status" value="1"/>
</dbReference>
<dbReference type="InterPro" id="IPR051083">
    <property type="entry name" value="GrpII_Intron_Splice-Mob/Def"/>
</dbReference>
<reference evidence="3 4" key="1">
    <citation type="submission" date="2018-10" db="EMBL/GenBank/DDBJ databases">
        <authorList>
            <person name="Criscuolo A."/>
        </authorList>
    </citation>
    <scope>NUCLEOTIDE SEQUENCE [LARGE SCALE GENOMIC DNA]</scope>
    <source>
        <strain evidence="3">DnA1</strain>
    </source>
</reference>
<evidence type="ECO:0000313" key="4">
    <source>
        <dbReference type="Proteomes" id="UP000277294"/>
    </source>
</evidence>
<dbReference type="InterPro" id="IPR000477">
    <property type="entry name" value="RT_dom"/>
</dbReference>
<keyword evidence="4" id="KW-1185">Reference proteome</keyword>
<protein>
    <submittedName>
        <fullName evidence="3">Group II intron-encoded protein LtrA</fullName>
    </submittedName>
</protein>
<organism evidence="3 4">
    <name type="scientific">Pigmentiphaga humi</name>
    <dbReference type="NCBI Taxonomy" id="2478468"/>
    <lineage>
        <taxon>Bacteria</taxon>
        <taxon>Pseudomonadati</taxon>
        <taxon>Pseudomonadota</taxon>
        <taxon>Betaproteobacteria</taxon>
        <taxon>Burkholderiales</taxon>
        <taxon>Alcaligenaceae</taxon>
        <taxon>Pigmentiphaga</taxon>
    </lineage>
</organism>
<evidence type="ECO:0000313" key="3">
    <source>
        <dbReference type="EMBL" id="VCU72407.1"/>
    </source>
</evidence>
<evidence type="ECO:0000256" key="1">
    <source>
        <dbReference type="ARBA" id="ARBA00034120"/>
    </source>
</evidence>